<keyword evidence="3" id="KW-0472">Membrane</keyword>
<keyword evidence="1" id="KW-0175">Coiled coil</keyword>
<proteinExistence type="predicted"/>
<keyword evidence="3" id="KW-0812">Transmembrane</keyword>
<evidence type="ECO:0000256" key="2">
    <source>
        <dbReference type="SAM" id="MobiDB-lite"/>
    </source>
</evidence>
<evidence type="ECO:0000256" key="1">
    <source>
        <dbReference type="SAM" id="Coils"/>
    </source>
</evidence>
<accession>A0A8H5BCM8</accession>
<reference evidence="4 5" key="1">
    <citation type="journal article" date="2020" name="ISME J.">
        <title>Uncovering the hidden diversity of litter-decomposition mechanisms in mushroom-forming fungi.</title>
        <authorList>
            <person name="Floudas D."/>
            <person name="Bentzer J."/>
            <person name="Ahren D."/>
            <person name="Johansson T."/>
            <person name="Persson P."/>
            <person name="Tunlid A."/>
        </authorList>
    </citation>
    <scope>NUCLEOTIDE SEQUENCE [LARGE SCALE GENOMIC DNA]</scope>
    <source>
        <strain evidence="4 5">CBS 101986</strain>
    </source>
</reference>
<feature type="transmembrane region" description="Helical" evidence="3">
    <location>
        <begin position="34"/>
        <end position="55"/>
    </location>
</feature>
<dbReference type="Proteomes" id="UP000567179">
    <property type="component" value="Unassembled WGS sequence"/>
</dbReference>
<dbReference type="OrthoDB" id="3359404at2759"/>
<keyword evidence="5" id="KW-1185">Reference proteome</keyword>
<evidence type="ECO:0000256" key="3">
    <source>
        <dbReference type="SAM" id="Phobius"/>
    </source>
</evidence>
<evidence type="ECO:0000313" key="5">
    <source>
        <dbReference type="Proteomes" id="UP000567179"/>
    </source>
</evidence>
<feature type="coiled-coil region" evidence="1">
    <location>
        <begin position="113"/>
        <end position="147"/>
    </location>
</feature>
<evidence type="ECO:0000313" key="4">
    <source>
        <dbReference type="EMBL" id="KAF5320899.1"/>
    </source>
</evidence>
<dbReference type="EMBL" id="JAACJJ010000028">
    <property type="protein sequence ID" value="KAF5320899.1"/>
    <property type="molecule type" value="Genomic_DNA"/>
</dbReference>
<organism evidence="4 5">
    <name type="scientific">Psilocybe cf. subviscida</name>
    <dbReference type="NCBI Taxonomy" id="2480587"/>
    <lineage>
        <taxon>Eukaryota</taxon>
        <taxon>Fungi</taxon>
        <taxon>Dikarya</taxon>
        <taxon>Basidiomycota</taxon>
        <taxon>Agaricomycotina</taxon>
        <taxon>Agaricomycetes</taxon>
        <taxon>Agaricomycetidae</taxon>
        <taxon>Agaricales</taxon>
        <taxon>Agaricineae</taxon>
        <taxon>Strophariaceae</taxon>
        <taxon>Psilocybe</taxon>
    </lineage>
</organism>
<protein>
    <submittedName>
        <fullName evidence="4">Uncharacterized protein</fullName>
    </submittedName>
</protein>
<comment type="caution">
    <text evidence="4">The sequence shown here is derived from an EMBL/GenBank/DDBJ whole genome shotgun (WGS) entry which is preliminary data.</text>
</comment>
<feature type="region of interest" description="Disordered" evidence="2">
    <location>
        <begin position="1"/>
        <end position="29"/>
    </location>
</feature>
<name>A0A8H5BCM8_9AGAR</name>
<sequence length="184" mass="19793">MARAEVSAPPPPPPNAGSSSAPGAKRPKSPHGMLYGTTFPAMIPVFLLGSAVYLVRVPHNDDDSTIAMTQQRMFRDLTQHLTCWCTNGAHKNNTEWTGVDTPAPLGLQLAQLTLAHEKEMEAAQERVRVLEAEIDALQAQRLAASSMGVSSSAQTTGLGSSFQDERLQVAVAGAGKAASWWKWW</sequence>
<keyword evidence="3" id="KW-1133">Transmembrane helix</keyword>
<dbReference type="AlphaFoldDB" id="A0A8H5BCM8"/>
<gene>
    <name evidence="4" type="ORF">D9619_000842</name>
</gene>